<dbReference type="GO" id="GO:0008270">
    <property type="term" value="F:zinc ion binding"/>
    <property type="evidence" value="ECO:0007669"/>
    <property type="project" value="UniProtKB-KW"/>
</dbReference>
<dbReference type="InterPro" id="IPR051580">
    <property type="entry name" value="ZnF-Chromatin_assoc"/>
</dbReference>
<dbReference type="OrthoDB" id="3269380at2759"/>
<dbReference type="InterPro" id="IPR013087">
    <property type="entry name" value="Znf_C2H2_type"/>
</dbReference>
<dbReference type="AlphaFoldDB" id="A0A367KBV7"/>
<keyword evidence="4" id="KW-0862">Zinc</keyword>
<evidence type="ECO:0000313" key="7">
    <source>
        <dbReference type="EMBL" id="RCH99656.1"/>
    </source>
</evidence>
<keyword evidence="3 5" id="KW-0863">Zinc-finger</keyword>
<evidence type="ECO:0000256" key="4">
    <source>
        <dbReference type="ARBA" id="ARBA00022833"/>
    </source>
</evidence>
<accession>A0A367KBV7</accession>
<dbReference type="PANTHER" id="PTHR23057:SF0">
    <property type="entry name" value="JUXTAPOSED WITH ANOTHER ZINC FINGER PROTEIN 1"/>
    <property type="match status" value="1"/>
</dbReference>
<protein>
    <recommendedName>
        <fullName evidence="6">C2H2-type domain-containing protein</fullName>
    </recommendedName>
</protein>
<organism evidence="7 8">
    <name type="scientific">Rhizopus stolonifer</name>
    <name type="common">Rhizopus nigricans</name>
    <dbReference type="NCBI Taxonomy" id="4846"/>
    <lineage>
        <taxon>Eukaryota</taxon>
        <taxon>Fungi</taxon>
        <taxon>Fungi incertae sedis</taxon>
        <taxon>Mucoromycota</taxon>
        <taxon>Mucoromycotina</taxon>
        <taxon>Mucoromycetes</taxon>
        <taxon>Mucorales</taxon>
        <taxon>Mucorineae</taxon>
        <taxon>Rhizopodaceae</taxon>
        <taxon>Rhizopus</taxon>
    </lineage>
</organism>
<gene>
    <name evidence="7" type="ORF">CU098_009328</name>
</gene>
<dbReference type="STRING" id="4846.A0A367KBV7"/>
<evidence type="ECO:0000256" key="1">
    <source>
        <dbReference type="ARBA" id="ARBA00022723"/>
    </source>
</evidence>
<evidence type="ECO:0000313" key="8">
    <source>
        <dbReference type="Proteomes" id="UP000253551"/>
    </source>
</evidence>
<evidence type="ECO:0000256" key="2">
    <source>
        <dbReference type="ARBA" id="ARBA00022737"/>
    </source>
</evidence>
<evidence type="ECO:0000256" key="3">
    <source>
        <dbReference type="ARBA" id="ARBA00022771"/>
    </source>
</evidence>
<reference evidence="7 8" key="1">
    <citation type="journal article" date="2018" name="G3 (Bethesda)">
        <title>Phylogenetic and Phylogenomic Definition of Rhizopus Species.</title>
        <authorList>
            <person name="Gryganskyi A.P."/>
            <person name="Golan J."/>
            <person name="Dolatabadi S."/>
            <person name="Mondo S."/>
            <person name="Robb S."/>
            <person name="Idnurm A."/>
            <person name="Muszewska A."/>
            <person name="Steczkiewicz K."/>
            <person name="Masonjones S."/>
            <person name="Liao H.L."/>
            <person name="Gajdeczka M.T."/>
            <person name="Anike F."/>
            <person name="Vuek A."/>
            <person name="Anishchenko I.M."/>
            <person name="Voigt K."/>
            <person name="de Hoog G.S."/>
            <person name="Smith M.E."/>
            <person name="Heitman J."/>
            <person name="Vilgalys R."/>
            <person name="Stajich J.E."/>
        </authorList>
    </citation>
    <scope>NUCLEOTIDE SEQUENCE [LARGE SCALE GENOMIC DNA]</scope>
    <source>
        <strain evidence="7 8">LSU 92-RS-03</strain>
    </source>
</reference>
<dbReference type="GO" id="GO:0005634">
    <property type="term" value="C:nucleus"/>
    <property type="evidence" value="ECO:0007669"/>
    <property type="project" value="TreeGrafter"/>
</dbReference>
<proteinExistence type="predicted"/>
<keyword evidence="2" id="KW-0677">Repeat</keyword>
<dbReference type="SMART" id="SM00355">
    <property type="entry name" value="ZnF_C2H2"/>
    <property type="match status" value="3"/>
</dbReference>
<name>A0A367KBV7_RHIST</name>
<keyword evidence="8" id="KW-1185">Reference proteome</keyword>
<dbReference type="Gene3D" id="3.30.160.60">
    <property type="entry name" value="Classic Zinc Finger"/>
    <property type="match status" value="1"/>
</dbReference>
<feature type="domain" description="C2H2-type" evidence="6">
    <location>
        <begin position="270"/>
        <end position="304"/>
    </location>
</feature>
<evidence type="ECO:0000259" key="6">
    <source>
        <dbReference type="PROSITE" id="PS50157"/>
    </source>
</evidence>
<sequence length="313" mass="35603">MYHRTNYSFDQHLRSQQVFQHSQDDSFFNQPTESFFPSNATSKSHSSLPQFHNYLLAQTFLHNNDAHEPMTLSKERLHTPEESHHQHDAIIPSAKNEINSLSSPIQGHRPLENVCFQPSAHYSHINIDTGIDSSVLSGSELSNLQPLNSLTQPSPKTTNKCENELTQLIDYNNGSISTNLQQQTQNKNFEKIRPYGCGAIGCFVSFDSPSKLFYHLKKDHADLTGTPKPFRCAIDSCSKIYKNLNGLQYHVKESKGAYGHNPDNKNTKRFPCGVPDCKRTYRTSSGLRYHQLHGPHTLHEKKKSHLLEHLPVQ</sequence>
<dbReference type="PANTHER" id="PTHR23057">
    <property type="entry name" value="JUXTAPOSED WITH ANOTHER ZINC FINGER PROTEIN 1"/>
    <property type="match status" value="1"/>
</dbReference>
<dbReference type="EMBL" id="PJQM01001926">
    <property type="protein sequence ID" value="RCH99656.1"/>
    <property type="molecule type" value="Genomic_DNA"/>
</dbReference>
<dbReference type="Proteomes" id="UP000253551">
    <property type="component" value="Unassembled WGS sequence"/>
</dbReference>
<dbReference type="PROSITE" id="PS50157">
    <property type="entry name" value="ZINC_FINGER_C2H2_2"/>
    <property type="match status" value="1"/>
</dbReference>
<evidence type="ECO:0000256" key="5">
    <source>
        <dbReference type="PROSITE-ProRule" id="PRU00042"/>
    </source>
</evidence>
<comment type="caution">
    <text evidence="7">The sequence shown here is derived from an EMBL/GenBank/DDBJ whole genome shotgun (WGS) entry which is preliminary data.</text>
</comment>
<dbReference type="PROSITE" id="PS00028">
    <property type="entry name" value="ZINC_FINGER_C2H2_1"/>
    <property type="match status" value="2"/>
</dbReference>
<keyword evidence="1" id="KW-0479">Metal-binding</keyword>